<proteinExistence type="predicted"/>
<dbReference type="SUPFAM" id="SSF54427">
    <property type="entry name" value="NTF2-like"/>
    <property type="match status" value="1"/>
</dbReference>
<reference evidence="1 2" key="1">
    <citation type="journal article" date="2019" name="Nat. Microbiol.">
        <title>Mediterranean grassland soil C-N compound turnover is dependent on rainfall and depth, and is mediated by genomically divergent microorganisms.</title>
        <authorList>
            <person name="Diamond S."/>
            <person name="Andeer P.F."/>
            <person name="Li Z."/>
            <person name="Crits-Christoph A."/>
            <person name="Burstein D."/>
            <person name="Anantharaman K."/>
            <person name="Lane K.R."/>
            <person name="Thomas B.C."/>
            <person name="Pan C."/>
            <person name="Northen T.R."/>
            <person name="Banfield J.F."/>
        </authorList>
    </citation>
    <scope>NUCLEOTIDE SEQUENCE [LARGE SCALE GENOMIC DNA]</scope>
    <source>
        <strain evidence="1">WS_8</strain>
    </source>
</reference>
<dbReference type="Proteomes" id="UP000316609">
    <property type="component" value="Unassembled WGS sequence"/>
</dbReference>
<accession>A0A538TL89</accession>
<dbReference type="AlphaFoldDB" id="A0A538TL89"/>
<sequence length="141" mass="15985">MGLAFTSLVLLGQGERCHVDPRFVSPSATLRTYWEALRAGDAEGVWECFVEGRHDLPMPGMLWYLPPIRQLTLCEFRSLPVTGGRVMVSYEVRYLPSGLTEEHSFRTADELVRMRGHWRIARPVSDAAAPPWDMTPRPVDS</sequence>
<dbReference type="EMBL" id="VBOY01000087">
    <property type="protein sequence ID" value="TMQ64396.1"/>
    <property type="molecule type" value="Genomic_DNA"/>
</dbReference>
<gene>
    <name evidence="1" type="ORF">E6K78_09315</name>
</gene>
<protein>
    <recommendedName>
        <fullName evidence="3">Nuclear transport factor 2 family protein</fullName>
    </recommendedName>
</protein>
<dbReference type="InterPro" id="IPR032710">
    <property type="entry name" value="NTF2-like_dom_sf"/>
</dbReference>
<comment type="caution">
    <text evidence="1">The sequence shown here is derived from an EMBL/GenBank/DDBJ whole genome shotgun (WGS) entry which is preliminary data.</text>
</comment>
<evidence type="ECO:0008006" key="3">
    <source>
        <dbReference type="Google" id="ProtNLM"/>
    </source>
</evidence>
<evidence type="ECO:0000313" key="1">
    <source>
        <dbReference type="EMBL" id="TMQ64396.1"/>
    </source>
</evidence>
<name>A0A538TL89_UNCEI</name>
<organism evidence="1 2">
    <name type="scientific">Eiseniibacteriota bacterium</name>
    <dbReference type="NCBI Taxonomy" id="2212470"/>
    <lineage>
        <taxon>Bacteria</taxon>
        <taxon>Candidatus Eiseniibacteriota</taxon>
    </lineage>
</organism>
<evidence type="ECO:0000313" key="2">
    <source>
        <dbReference type="Proteomes" id="UP000316609"/>
    </source>
</evidence>